<keyword evidence="2 8" id="KW-0645">Protease</keyword>
<comment type="similarity">
    <text evidence="1 8">Belongs to the SOS response-associated peptidase family.</text>
</comment>
<reference evidence="9 10" key="1">
    <citation type="submission" date="2021-04" db="EMBL/GenBank/DDBJ databases">
        <title>Whole genome sequence of Jiella sp. KSK16Y-1.</title>
        <authorList>
            <person name="Tuo L."/>
        </authorList>
    </citation>
    <scope>NUCLEOTIDE SEQUENCE [LARGE SCALE GENOMIC DNA]</scope>
    <source>
        <strain evidence="9 10">KSK16Y-1</strain>
    </source>
</reference>
<dbReference type="Proteomes" id="UP000678276">
    <property type="component" value="Unassembled WGS sequence"/>
</dbReference>
<dbReference type="PANTHER" id="PTHR13604">
    <property type="entry name" value="DC12-RELATED"/>
    <property type="match status" value="1"/>
</dbReference>
<keyword evidence="4 8" id="KW-0378">Hydrolase</keyword>
<keyword evidence="6" id="KW-0238">DNA-binding</keyword>
<evidence type="ECO:0000256" key="4">
    <source>
        <dbReference type="ARBA" id="ARBA00022801"/>
    </source>
</evidence>
<dbReference type="RefSeq" id="WP_209592685.1">
    <property type="nucleotide sequence ID" value="NZ_JAGJCF010000001.1"/>
</dbReference>
<keyword evidence="3" id="KW-0227">DNA damage</keyword>
<evidence type="ECO:0000313" key="10">
    <source>
        <dbReference type="Proteomes" id="UP000678276"/>
    </source>
</evidence>
<evidence type="ECO:0000256" key="8">
    <source>
        <dbReference type="RuleBase" id="RU364100"/>
    </source>
</evidence>
<dbReference type="EC" id="3.4.-.-" evidence="8"/>
<dbReference type="Gene3D" id="3.90.1680.10">
    <property type="entry name" value="SOS response associated peptidase-like"/>
    <property type="match status" value="1"/>
</dbReference>
<evidence type="ECO:0000256" key="2">
    <source>
        <dbReference type="ARBA" id="ARBA00022670"/>
    </source>
</evidence>
<protein>
    <recommendedName>
        <fullName evidence="8">Abasic site processing protein</fullName>
        <ecNumber evidence="8">3.4.-.-</ecNumber>
    </recommendedName>
</protein>
<proteinExistence type="inferred from homology"/>
<dbReference type="InterPro" id="IPR036590">
    <property type="entry name" value="SRAP-like"/>
</dbReference>
<accession>A0ABS4BBZ3</accession>
<evidence type="ECO:0000256" key="5">
    <source>
        <dbReference type="ARBA" id="ARBA00023124"/>
    </source>
</evidence>
<evidence type="ECO:0000256" key="6">
    <source>
        <dbReference type="ARBA" id="ARBA00023125"/>
    </source>
</evidence>
<dbReference type="PANTHER" id="PTHR13604:SF0">
    <property type="entry name" value="ABASIC SITE PROCESSING PROTEIN HMCES"/>
    <property type="match status" value="1"/>
</dbReference>
<dbReference type="InterPro" id="IPR003738">
    <property type="entry name" value="SRAP"/>
</dbReference>
<dbReference type="Pfam" id="PF02586">
    <property type="entry name" value="SRAP"/>
    <property type="match status" value="1"/>
</dbReference>
<keyword evidence="7" id="KW-0456">Lyase</keyword>
<keyword evidence="5" id="KW-0190">Covalent protein-DNA linkage</keyword>
<dbReference type="SUPFAM" id="SSF143081">
    <property type="entry name" value="BB1717-like"/>
    <property type="match status" value="1"/>
</dbReference>
<dbReference type="EMBL" id="JAGJCF010000001">
    <property type="protein sequence ID" value="MBP0614268.1"/>
    <property type="molecule type" value="Genomic_DNA"/>
</dbReference>
<gene>
    <name evidence="9" type="ORF">J6595_01530</name>
</gene>
<keyword evidence="10" id="KW-1185">Reference proteome</keyword>
<evidence type="ECO:0000313" key="9">
    <source>
        <dbReference type="EMBL" id="MBP0614268.1"/>
    </source>
</evidence>
<evidence type="ECO:0000256" key="3">
    <source>
        <dbReference type="ARBA" id="ARBA00022763"/>
    </source>
</evidence>
<organism evidence="9 10">
    <name type="scientific">Jiella mangrovi</name>
    <dbReference type="NCBI Taxonomy" id="2821407"/>
    <lineage>
        <taxon>Bacteria</taxon>
        <taxon>Pseudomonadati</taxon>
        <taxon>Pseudomonadota</taxon>
        <taxon>Alphaproteobacteria</taxon>
        <taxon>Hyphomicrobiales</taxon>
        <taxon>Aurantimonadaceae</taxon>
        <taxon>Jiella</taxon>
    </lineage>
</organism>
<evidence type="ECO:0000256" key="7">
    <source>
        <dbReference type="ARBA" id="ARBA00023239"/>
    </source>
</evidence>
<sequence>MVGRFALEALPEEVAGLFGLAAIDGFPPRPAILPTQPILVVIAGSEGRFDASHTGRAAMLVRWGLIPGWFRGEDALPALFNARAETAAENAAFRGALRHRRCLVPASSFFRKTGRGGRDAKARGGQLDRFFLPGEPVFAMAALMESYMAPDGSEIDTAAILTAPARLPDLDVIDRLPVIISKDGVSRWLDCRSHGPGDIADLLVAPDLSSLAIDASL</sequence>
<comment type="caution">
    <text evidence="9">The sequence shown here is derived from an EMBL/GenBank/DDBJ whole genome shotgun (WGS) entry which is preliminary data.</text>
</comment>
<evidence type="ECO:0000256" key="1">
    <source>
        <dbReference type="ARBA" id="ARBA00008136"/>
    </source>
</evidence>
<name>A0ABS4BBZ3_9HYPH</name>